<protein>
    <submittedName>
        <fullName evidence="1">Uncharacterized protein</fullName>
    </submittedName>
</protein>
<keyword evidence="2" id="KW-1185">Reference proteome</keyword>
<dbReference type="EMBL" id="JAMQGO010000009">
    <property type="protein sequence ID" value="MCM2563116.1"/>
    <property type="molecule type" value="Genomic_DNA"/>
</dbReference>
<name>A0ACC5ZYG5_9RHOB</name>
<evidence type="ECO:0000313" key="1">
    <source>
        <dbReference type="EMBL" id="MCM2563116.1"/>
    </source>
</evidence>
<evidence type="ECO:0000313" key="2">
    <source>
        <dbReference type="Proteomes" id="UP001203036"/>
    </source>
</evidence>
<comment type="caution">
    <text evidence="1">The sequence shown here is derived from an EMBL/GenBank/DDBJ whole genome shotgun (WGS) entry which is preliminary data.</text>
</comment>
<organism evidence="1 2">
    <name type="scientific">Lutimaribacter degradans</name>
    <dbReference type="NCBI Taxonomy" id="2945989"/>
    <lineage>
        <taxon>Bacteria</taxon>
        <taxon>Pseudomonadati</taxon>
        <taxon>Pseudomonadota</taxon>
        <taxon>Alphaproteobacteria</taxon>
        <taxon>Rhodobacterales</taxon>
        <taxon>Roseobacteraceae</taxon>
        <taxon>Lutimaribacter</taxon>
    </lineage>
</organism>
<proteinExistence type="predicted"/>
<accession>A0ACC5ZYG5</accession>
<sequence>MPDYGPTRGELKFRLGFSAAGLILLAAALALHGVKGLAWLEIALIAGGFFGGSFCWSALKLWRGEG</sequence>
<dbReference type="Proteomes" id="UP001203036">
    <property type="component" value="Unassembled WGS sequence"/>
</dbReference>
<reference evidence="1" key="1">
    <citation type="submission" date="2022-06" db="EMBL/GenBank/DDBJ databases">
        <title>Lutimaribacter sp. EGI FJ00013, a novel bacterium isolated from a salt lake sediment enrichment.</title>
        <authorList>
            <person name="Gao L."/>
            <person name="Fang B.-Z."/>
            <person name="Li W.-J."/>
        </authorList>
    </citation>
    <scope>NUCLEOTIDE SEQUENCE</scope>
    <source>
        <strain evidence="1">EGI FJ00013</strain>
    </source>
</reference>
<gene>
    <name evidence="1" type="ORF">M8744_13250</name>
</gene>